<proteinExistence type="predicted"/>
<evidence type="ECO:0000256" key="1">
    <source>
        <dbReference type="SAM" id="MobiDB-lite"/>
    </source>
</evidence>
<keyword evidence="3" id="KW-1185">Reference proteome</keyword>
<evidence type="ECO:0000313" key="3">
    <source>
        <dbReference type="Proteomes" id="UP000076738"/>
    </source>
</evidence>
<feature type="compositionally biased region" description="Low complexity" evidence="1">
    <location>
        <begin position="529"/>
        <end position="554"/>
    </location>
</feature>
<reference evidence="2 3" key="1">
    <citation type="journal article" date="2016" name="Mol. Biol. Evol.">
        <title>Comparative Genomics of Early-Diverging Mushroom-Forming Fungi Provides Insights into the Origins of Lignocellulose Decay Capabilities.</title>
        <authorList>
            <person name="Nagy L.G."/>
            <person name="Riley R."/>
            <person name="Tritt A."/>
            <person name="Adam C."/>
            <person name="Daum C."/>
            <person name="Floudas D."/>
            <person name="Sun H."/>
            <person name="Yadav J.S."/>
            <person name="Pangilinan J."/>
            <person name="Larsson K.H."/>
            <person name="Matsuura K."/>
            <person name="Barry K."/>
            <person name="Labutti K."/>
            <person name="Kuo R."/>
            <person name="Ohm R.A."/>
            <person name="Bhattacharya S.S."/>
            <person name="Shirouzu T."/>
            <person name="Yoshinaga Y."/>
            <person name="Martin F.M."/>
            <person name="Grigoriev I.V."/>
            <person name="Hibbett D.S."/>
        </authorList>
    </citation>
    <scope>NUCLEOTIDE SEQUENCE [LARGE SCALE GENOMIC DNA]</scope>
    <source>
        <strain evidence="2 3">TUFC12733</strain>
    </source>
</reference>
<dbReference type="Gene3D" id="1.20.1280.50">
    <property type="match status" value="1"/>
</dbReference>
<dbReference type="EMBL" id="KV417280">
    <property type="protein sequence ID" value="KZO97278.1"/>
    <property type="molecule type" value="Genomic_DNA"/>
</dbReference>
<dbReference type="AlphaFoldDB" id="A0A167N2G4"/>
<protein>
    <submittedName>
        <fullName evidence="2">Uncharacterized protein</fullName>
    </submittedName>
</protein>
<evidence type="ECO:0000313" key="2">
    <source>
        <dbReference type="EMBL" id="KZO97278.1"/>
    </source>
</evidence>
<dbReference type="OrthoDB" id="3365698at2759"/>
<sequence length="699" mass="79599">MSANHHTTLVVPNDPSPEAQLRLRSSHLKHAVDLFGMLNSVMDSTVANRRNITHSTDPDVKVSDDAAAIHRIEVDLARRFRVLHVAKNEAMAFCHRLPDDILMHIFQIPFEEEWPNQVRWSITMSHVCGKWRRIAIRTAALWAMVCFASRPSLPAHVRQVERTRYDDGRYRRRQQWSNAQMLTFLLRSRGAGLAAELKLGQDVSVVGRFVDQCANRTDDLTFTFQQTCAHPRTMETILPCMDVLGGHLRRLKISFPSFTDYDSGGHMAPLFRTPMPCLEEAVFHNVPLSRHNGDYPMLATCKRLCIVAGAHAYFSPEVLVALLRSAQHLRELRIDISTSWLMPPGPTQSSFCGERVLLPNLAKYVVATGAWMERAFEFFAAPRLRWLEMDTERCEIPPYTFDAPIYEFLAVSKPPIETFVVRHVSTFVLHLLRRLPTVRRIAFLSAEADYGAAYKQVLEVMTQSIYNLEGGSCICPKLESWSTDLELDESHLYKLIDFAAARNAHGCRVERIIFKPSFHWDMKLHRPASPMSSSPFSDGSDSPRSDSGSPGYDGMRTDDVYESGYRRTPTPELWLDYLDPEPVRGDKLLAQEVGQFIMASRMYDLQTDHWEDDNVVRPEERFFDEHMTRRDGLAAKVAQRGGEADRRGPELGRATYESSQIVDSSTYVMRLCERGKRVGLGLALVLLAWEWRGGQNKIG</sequence>
<dbReference type="Proteomes" id="UP000076738">
    <property type="component" value="Unassembled WGS sequence"/>
</dbReference>
<name>A0A167N2G4_CALVF</name>
<feature type="region of interest" description="Disordered" evidence="1">
    <location>
        <begin position="529"/>
        <end position="564"/>
    </location>
</feature>
<accession>A0A167N2G4</accession>
<organism evidence="2 3">
    <name type="scientific">Calocera viscosa (strain TUFC12733)</name>
    <dbReference type="NCBI Taxonomy" id="1330018"/>
    <lineage>
        <taxon>Eukaryota</taxon>
        <taxon>Fungi</taxon>
        <taxon>Dikarya</taxon>
        <taxon>Basidiomycota</taxon>
        <taxon>Agaricomycotina</taxon>
        <taxon>Dacrymycetes</taxon>
        <taxon>Dacrymycetales</taxon>
        <taxon>Dacrymycetaceae</taxon>
        <taxon>Calocera</taxon>
    </lineage>
</organism>
<gene>
    <name evidence="2" type="ORF">CALVIDRAFT_554559</name>
</gene>